<dbReference type="RefSeq" id="WP_233339232.1">
    <property type="nucleotide sequence ID" value="NZ_JAJTVO010000013.1"/>
</dbReference>
<dbReference type="GO" id="GO:0016787">
    <property type="term" value="F:hydrolase activity"/>
    <property type="evidence" value="ECO:0007669"/>
    <property type="project" value="UniProtKB-KW"/>
</dbReference>
<dbReference type="Proteomes" id="UP001200307">
    <property type="component" value="Unassembled WGS sequence"/>
</dbReference>
<accession>A0AAW4YL21</accession>
<dbReference type="EMBL" id="JAJTVO010000013">
    <property type="protein sequence ID" value="MCE4122325.1"/>
    <property type="molecule type" value="Genomic_DNA"/>
</dbReference>
<proteinExistence type="predicted"/>
<dbReference type="Gene3D" id="3.20.20.80">
    <property type="entry name" value="Glycosidases"/>
    <property type="match status" value="1"/>
</dbReference>
<feature type="signal peptide" evidence="1">
    <location>
        <begin position="1"/>
        <end position="22"/>
    </location>
</feature>
<protein>
    <submittedName>
        <fullName evidence="2">Glycoside hydrolase family 71/99-like protein</fullName>
    </submittedName>
</protein>
<evidence type="ECO:0000313" key="2">
    <source>
        <dbReference type="EMBL" id="MCE4122325.1"/>
    </source>
</evidence>
<keyword evidence="2" id="KW-0378">Hydrolase</keyword>
<dbReference type="CDD" id="cd11576">
    <property type="entry name" value="GH99_GH71_like_2"/>
    <property type="match status" value="1"/>
</dbReference>
<reference evidence="2" key="1">
    <citation type="submission" date="2021-12" db="EMBL/GenBank/DDBJ databases">
        <authorList>
            <person name="Lv X."/>
        </authorList>
    </citation>
    <scope>NUCLEOTIDE SEQUENCE</scope>
    <source>
        <strain evidence="2">HF2106</strain>
    </source>
</reference>
<evidence type="ECO:0000256" key="1">
    <source>
        <dbReference type="SAM" id="SignalP"/>
    </source>
</evidence>
<organism evidence="2 3">
    <name type="scientific">Segatella copri</name>
    <dbReference type="NCBI Taxonomy" id="165179"/>
    <lineage>
        <taxon>Bacteria</taxon>
        <taxon>Pseudomonadati</taxon>
        <taxon>Bacteroidota</taxon>
        <taxon>Bacteroidia</taxon>
        <taxon>Bacteroidales</taxon>
        <taxon>Prevotellaceae</taxon>
        <taxon>Segatella</taxon>
    </lineage>
</organism>
<gene>
    <name evidence="2" type="ORF">LYY06_08625</name>
</gene>
<sequence length="413" mass="47216">MKTFKFFLCLVGACVLVMSAQAQTVLSKKMYKSYRGLVMAGYQGWHNAQGDGANRGWYHYTRKGQFKPGFTNVDLWPDVSEYEKTYPTAFTFDDGSVARVYSDHDYSTVDTHFRWMQEYGLDGVFMQRFVPEIRHKSGLNHFNKVLSSAMIAANKYSRAICVMYDLSGMRKGEDTLVISDIKKVAKQYNLFHHKKNPSYLYHNGKPLVTVWGVGFNDNRAYGLEESTRIVNSLKKMGFSVMLGVPTNWRKLEKDTESDPALHALIRKCDVVMPWFVGRYNEQTYPRFHQFIKDDMAWAEANKVDYAPLCYAGFSWSNMQFPQESQFSAPRNKGSFYKKQLDFAIDNGAKMLYIAMFDEIDEGTAIFKIAHKVPTAAPGSTFVPLEEGLPSDFYLKMTGEAALKLKQKLGLKAK</sequence>
<dbReference type="AlphaFoldDB" id="A0AAW4YL21"/>
<keyword evidence="1" id="KW-0732">Signal</keyword>
<name>A0AAW4YL21_9BACT</name>
<feature type="chain" id="PRO_5043913247" evidence="1">
    <location>
        <begin position="23"/>
        <end position="413"/>
    </location>
</feature>
<comment type="caution">
    <text evidence="2">The sequence shown here is derived from an EMBL/GenBank/DDBJ whole genome shotgun (WGS) entry which is preliminary data.</text>
</comment>
<evidence type="ECO:0000313" key="3">
    <source>
        <dbReference type="Proteomes" id="UP001200307"/>
    </source>
</evidence>